<dbReference type="WBParaSite" id="ALUE_0000319501-mRNA-1">
    <property type="protein sequence ID" value="ALUE_0000319501-mRNA-1"/>
    <property type="gene ID" value="ALUE_0000319501"/>
</dbReference>
<accession>A0A0M3HNE6</accession>
<evidence type="ECO:0000313" key="2">
    <source>
        <dbReference type="Proteomes" id="UP000036681"/>
    </source>
</evidence>
<proteinExistence type="predicted"/>
<organism evidence="2 3">
    <name type="scientific">Ascaris lumbricoides</name>
    <name type="common">Giant roundworm</name>
    <dbReference type="NCBI Taxonomy" id="6252"/>
    <lineage>
        <taxon>Eukaryota</taxon>
        <taxon>Metazoa</taxon>
        <taxon>Ecdysozoa</taxon>
        <taxon>Nematoda</taxon>
        <taxon>Chromadorea</taxon>
        <taxon>Rhabditida</taxon>
        <taxon>Spirurina</taxon>
        <taxon>Ascaridomorpha</taxon>
        <taxon>Ascaridoidea</taxon>
        <taxon>Ascarididae</taxon>
        <taxon>Ascaris</taxon>
    </lineage>
</organism>
<sequence length="68" mass="7581">MPEECLEATRWPAGWRRECLTIREKSASRETHHQGTPSAAVRIELRAVPITRSPPQTKSNGRAASAEI</sequence>
<evidence type="ECO:0000256" key="1">
    <source>
        <dbReference type="SAM" id="MobiDB-lite"/>
    </source>
</evidence>
<evidence type="ECO:0000313" key="3">
    <source>
        <dbReference type="WBParaSite" id="ALUE_0000319501-mRNA-1"/>
    </source>
</evidence>
<dbReference type="Proteomes" id="UP000036681">
    <property type="component" value="Unplaced"/>
</dbReference>
<name>A0A0M3HNE6_ASCLU</name>
<protein>
    <submittedName>
        <fullName evidence="3">Uncharacterized protein</fullName>
    </submittedName>
</protein>
<reference evidence="3" key="1">
    <citation type="submission" date="2017-02" db="UniProtKB">
        <authorList>
            <consortium name="WormBaseParasite"/>
        </authorList>
    </citation>
    <scope>IDENTIFICATION</scope>
</reference>
<dbReference type="AlphaFoldDB" id="A0A0M3HNE6"/>
<feature type="region of interest" description="Disordered" evidence="1">
    <location>
        <begin position="25"/>
        <end position="68"/>
    </location>
</feature>
<feature type="compositionally biased region" description="Polar residues" evidence="1">
    <location>
        <begin position="53"/>
        <end position="62"/>
    </location>
</feature>
<keyword evidence="2" id="KW-1185">Reference proteome</keyword>